<gene>
    <name evidence="6" type="ORF">ABS361_05275</name>
</gene>
<dbReference type="Pfam" id="PF03466">
    <property type="entry name" value="LysR_substrate"/>
    <property type="match status" value="1"/>
</dbReference>
<accession>A0AAU7XD73</accession>
<dbReference type="EMBL" id="CP158568">
    <property type="protein sequence ID" value="XBY45687.1"/>
    <property type="molecule type" value="Genomic_DNA"/>
</dbReference>
<dbReference type="GO" id="GO:0003700">
    <property type="term" value="F:DNA-binding transcription factor activity"/>
    <property type="evidence" value="ECO:0007669"/>
    <property type="project" value="InterPro"/>
</dbReference>
<dbReference type="PANTHER" id="PTHR30537:SF74">
    <property type="entry name" value="HTH-TYPE TRANSCRIPTIONAL REGULATOR TRPI"/>
    <property type="match status" value="1"/>
</dbReference>
<protein>
    <submittedName>
        <fullName evidence="6">LysR substrate-binding domain-containing protein</fullName>
    </submittedName>
</protein>
<dbReference type="GO" id="GO:0006351">
    <property type="term" value="P:DNA-templated transcription"/>
    <property type="evidence" value="ECO:0007669"/>
    <property type="project" value="TreeGrafter"/>
</dbReference>
<evidence type="ECO:0000256" key="1">
    <source>
        <dbReference type="ARBA" id="ARBA00009437"/>
    </source>
</evidence>
<evidence type="ECO:0000313" key="6">
    <source>
        <dbReference type="EMBL" id="XBY45687.1"/>
    </source>
</evidence>
<keyword evidence="2" id="KW-0805">Transcription regulation</keyword>
<dbReference type="RefSeq" id="WP_407050780.1">
    <property type="nucleotide sequence ID" value="NZ_CP158568.1"/>
</dbReference>
<dbReference type="Gene3D" id="3.40.190.10">
    <property type="entry name" value="Periplasmic binding protein-like II"/>
    <property type="match status" value="2"/>
</dbReference>
<comment type="similarity">
    <text evidence="1">Belongs to the LysR transcriptional regulatory family.</text>
</comment>
<dbReference type="PANTHER" id="PTHR30537">
    <property type="entry name" value="HTH-TYPE TRANSCRIPTIONAL REGULATOR"/>
    <property type="match status" value="1"/>
</dbReference>
<sequence length="309" mass="33063">MAYSLALLVNLRSFEAAARHLSFAKAAVELGLTPAAVSQQMKALEAHLGFSLFERLPRGVRLTAIARAYLPSVRKSLDELTTATAGLFGTKGSRSLTIRCPVSYATLCLSPRLPAFRAMHPGVQISVYSSVWADDLDDDRIDLDIRWGSGASGDGRWENFDATPLDRAVSIPACPPGTVFGPDPAEAVRRLAAVCPIHILGCDNLWSSFARAEGWPEGSLGTGVLVDSTVVALSMVAAGMGTALVSPDLARGHLAEGRIVAPPGLSYGHDGCHHVLIPRRKVQSPLALLFRDWLVEAESAFERRDARVA</sequence>
<keyword evidence="4" id="KW-0804">Transcription</keyword>
<dbReference type="SUPFAM" id="SSF46785">
    <property type="entry name" value="Winged helix' DNA-binding domain"/>
    <property type="match status" value="1"/>
</dbReference>
<dbReference type="InterPro" id="IPR058163">
    <property type="entry name" value="LysR-type_TF_proteobact-type"/>
</dbReference>
<proteinExistence type="inferred from homology"/>
<keyword evidence="3" id="KW-0238">DNA-binding</keyword>
<evidence type="ECO:0000256" key="4">
    <source>
        <dbReference type="ARBA" id="ARBA00023163"/>
    </source>
</evidence>
<dbReference type="InterPro" id="IPR000847">
    <property type="entry name" value="LysR_HTH_N"/>
</dbReference>
<evidence type="ECO:0000256" key="2">
    <source>
        <dbReference type="ARBA" id="ARBA00023015"/>
    </source>
</evidence>
<dbReference type="AlphaFoldDB" id="A0AAU7XD73"/>
<name>A0AAU7XD73_9HYPH</name>
<feature type="domain" description="HTH lysR-type" evidence="5">
    <location>
        <begin position="11"/>
        <end position="63"/>
    </location>
</feature>
<dbReference type="Gene3D" id="1.10.10.10">
    <property type="entry name" value="Winged helix-like DNA-binding domain superfamily/Winged helix DNA-binding domain"/>
    <property type="match status" value="1"/>
</dbReference>
<dbReference type="Pfam" id="PF00126">
    <property type="entry name" value="HTH_1"/>
    <property type="match status" value="1"/>
</dbReference>
<evidence type="ECO:0000259" key="5">
    <source>
        <dbReference type="PROSITE" id="PS50931"/>
    </source>
</evidence>
<dbReference type="SUPFAM" id="SSF53850">
    <property type="entry name" value="Periplasmic binding protein-like II"/>
    <property type="match status" value="1"/>
</dbReference>
<organism evidence="6">
    <name type="scientific">Methyloraptor flagellatus</name>
    <dbReference type="NCBI Taxonomy" id="3162530"/>
    <lineage>
        <taxon>Bacteria</taxon>
        <taxon>Pseudomonadati</taxon>
        <taxon>Pseudomonadota</taxon>
        <taxon>Alphaproteobacteria</taxon>
        <taxon>Hyphomicrobiales</taxon>
        <taxon>Ancalomicrobiaceae</taxon>
        <taxon>Methyloraptor</taxon>
    </lineage>
</organism>
<dbReference type="KEGG" id="mflg:ABS361_05275"/>
<dbReference type="PROSITE" id="PS50931">
    <property type="entry name" value="HTH_LYSR"/>
    <property type="match status" value="1"/>
</dbReference>
<dbReference type="GO" id="GO:0043565">
    <property type="term" value="F:sequence-specific DNA binding"/>
    <property type="evidence" value="ECO:0007669"/>
    <property type="project" value="TreeGrafter"/>
</dbReference>
<dbReference type="PRINTS" id="PR00039">
    <property type="entry name" value="HTHLYSR"/>
</dbReference>
<reference evidence="6" key="1">
    <citation type="submission" date="2024-06" db="EMBL/GenBank/DDBJ databases">
        <title>Methylostella associata gen. nov., sp. nov., a novel Ancalomicrobiaceae-affiliated facultatively methylotrophic bacteria that feed on methanotrophs of the genus Methylococcus.</title>
        <authorList>
            <person name="Saltykova V."/>
            <person name="Danilova O.V."/>
            <person name="Oshkin I.Y."/>
            <person name="Belova S.E."/>
            <person name="Pimenov N.V."/>
            <person name="Dedysh S.N."/>
        </authorList>
    </citation>
    <scope>NUCLEOTIDE SEQUENCE</scope>
    <source>
        <strain evidence="6">S20</strain>
    </source>
</reference>
<evidence type="ECO:0000256" key="3">
    <source>
        <dbReference type="ARBA" id="ARBA00023125"/>
    </source>
</evidence>
<dbReference type="InterPro" id="IPR036388">
    <property type="entry name" value="WH-like_DNA-bd_sf"/>
</dbReference>
<dbReference type="InterPro" id="IPR036390">
    <property type="entry name" value="WH_DNA-bd_sf"/>
</dbReference>
<dbReference type="InterPro" id="IPR005119">
    <property type="entry name" value="LysR_subst-bd"/>
</dbReference>